<keyword evidence="1 6" id="KW-0645">Protease</keyword>
<evidence type="ECO:0000256" key="5">
    <source>
        <dbReference type="ARBA" id="ARBA00023049"/>
    </source>
</evidence>
<keyword evidence="4 6" id="KW-0862">Zinc</keyword>
<evidence type="ECO:0000256" key="4">
    <source>
        <dbReference type="ARBA" id="ARBA00022833"/>
    </source>
</evidence>
<dbReference type="PROSITE" id="PS51257">
    <property type="entry name" value="PROKAR_LIPOPROTEIN"/>
    <property type="match status" value="1"/>
</dbReference>
<evidence type="ECO:0000256" key="2">
    <source>
        <dbReference type="ARBA" id="ARBA00022723"/>
    </source>
</evidence>
<dbReference type="KEGG" id="achi:CDG60_10975"/>
<evidence type="ECO:0000256" key="1">
    <source>
        <dbReference type="ARBA" id="ARBA00022670"/>
    </source>
</evidence>
<evidence type="ECO:0000313" key="9">
    <source>
        <dbReference type="EMBL" id="AXY57039.1"/>
    </source>
</evidence>
<keyword evidence="3 6" id="KW-0378">Hydrolase</keyword>
<evidence type="ECO:0000313" key="10">
    <source>
        <dbReference type="Proteomes" id="UP000263753"/>
    </source>
</evidence>
<dbReference type="Pfam" id="PF01435">
    <property type="entry name" value="Peptidase_M48"/>
    <property type="match status" value="1"/>
</dbReference>
<protein>
    <submittedName>
        <fullName evidence="9">M48 family peptidase</fullName>
    </submittedName>
</protein>
<keyword evidence="5 6" id="KW-0482">Metalloprotease</keyword>
<feature type="domain" description="Peptidase M48" evidence="8">
    <location>
        <begin position="64"/>
        <end position="248"/>
    </location>
</feature>
<dbReference type="GO" id="GO:0051603">
    <property type="term" value="P:proteolysis involved in protein catabolic process"/>
    <property type="evidence" value="ECO:0007669"/>
    <property type="project" value="TreeGrafter"/>
</dbReference>
<dbReference type="PANTHER" id="PTHR22726">
    <property type="entry name" value="METALLOENDOPEPTIDASE OMA1"/>
    <property type="match status" value="1"/>
</dbReference>
<evidence type="ECO:0000259" key="8">
    <source>
        <dbReference type="Pfam" id="PF01435"/>
    </source>
</evidence>
<dbReference type="InterPro" id="IPR051156">
    <property type="entry name" value="Mito/Outer_Membr_Metalloprot"/>
</dbReference>
<comment type="cofactor">
    <cofactor evidence="6">
        <name>Zn(2+)</name>
        <dbReference type="ChEBI" id="CHEBI:29105"/>
    </cofactor>
    <text evidence="6">Binds 1 zinc ion per subunit.</text>
</comment>
<feature type="chain" id="PRO_5017747254" evidence="7">
    <location>
        <begin position="24"/>
        <end position="280"/>
    </location>
</feature>
<dbReference type="Gene3D" id="3.30.2010.10">
    <property type="entry name" value="Metalloproteases ('zincins'), catalytic domain"/>
    <property type="match status" value="1"/>
</dbReference>
<dbReference type="GO" id="GO:0046872">
    <property type="term" value="F:metal ion binding"/>
    <property type="evidence" value="ECO:0007669"/>
    <property type="project" value="UniProtKB-KW"/>
</dbReference>
<comment type="similarity">
    <text evidence="6">Belongs to the peptidase M48 family.</text>
</comment>
<dbReference type="GO" id="GO:0004222">
    <property type="term" value="F:metalloendopeptidase activity"/>
    <property type="evidence" value="ECO:0007669"/>
    <property type="project" value="InterPro"/>
</dbReference>
<evidence type="ECO:0000256" key="6">
    <source>
        <dbReference type="RuleBase" id="RU003983"/>
    </source>
</evidence>
<dbReference type="InterPro" id="IPR001915">
    <property type="entry name" value="Peptidase_M48"/>
</dbReference>
<dbReference type="Proteomes" id="UP000263753">
    <property type="component" value="Chromosome"/>
</dbReference>
<reference evidence="10" key="1">
    <citation type="submission" date="2018-09" db="EMBL/GenBank/DDBJ databases">
        <title>The complete genome of Acinetobacter sp. strain WCHAc010005.</title>
        <authorList>
            <person name="Hu Y."/>
            <person name="Long H."/>
            <person name="Feng Y."/>
            <person name="Zong Z."/>
        </authorList>
    </citation>
    <scope>NUCLEOTIDE SEQUENCE [LARGE SCALE GENOMIC DNA]</scope>
    <source>
        <strain evidence="10">WCHAc010005</strain>
    </source>
</reference>
<feature type="signal peptide" evidence="7">
    <location>
        <begin position="1"/>
        <end position="23"/>
    </location>
</feature>
<dbReference type="AlphaFoldDB" id="A0A3B7M397"/>
<dbReference type="GO" id="GO:0016020">
    <property type="term" value="C:membrane"/>
    <property type="evidence" value="ECO:0007669"/>
    <property type="project" value="TreeGrafter"/>
</dbReference>
<organism evidence="9 10">
    <name type="scientific">Acinetobacter chinensis</name>
    <dbReference type="NCBI Taxonomy" id="2004650"/>
    <lineage>
        <taxon>Bacteria</taxon>
        <taxon>Pseudomonadati</taxon>
        <taxon>Pseudomonadota</taxon>
        <taxon>Gammaproteobacteria</taxon>
        <taxon>Moraxellales</taxon>
        <taxon>Moraxellaceae</taxon>
        <taxon>Acinetobacter</taxon>
    </lineage>
</organism>
<dbReference type="RefSeq" id="WP_087513885.1">
    <property type="nucleotide sequence ID" value="NZ_CP032134.1"/>
</dbReference>
<keyword evidence="7" id="KW-0732">Signal</keyword>
<accession>A0A3B7M397</accession>
<evidence type="ECO:0000256" key="3">
    <source>
        <dbReference type="ARBA" id="ARBA00022801"/>
    </source>
</evidence>
<keyword evidence="2" id="KW-0479">Metal-binding</keyword>
<sequence>MIKKKILAGISAAVLLSGCSTIAEFTGNDSATLNLNAAEDYKALIADAKTQKALDTSSSTYKRVNAVYQRMLPFADEANKTGQKFDWQLAVIKSNEVNAFVVPGGKVVVFTGIVNNLKLTDAEIAAVMGHEITHALEEHAKSKIGAQALTKLAVDAGKTYAGDKLGSMGSQAVDFGSKYGVGLPYSRSLESRADRGGLMLMAKAGYDPEAAVSVWKKMNQLDSSSNNGVARFTSTHPSNNARIEDLNKSMAEAKVLYASSNKATVTGTKTKTVKKAKKSK</sequence>
<dbReference type="PANTHER" id="PTHR22726:SF1">
    <property type="entry name" value="METALLOENDOPEPTIDASE OMA1, MITOCHONDRIAL"/>
    <property type="match status" value="1"/>
</dbReference>
<evidence type="ECO:0000256" key="7">
    <source>
        <dbReference type="SAM" id="SignalP"/>
    </source>
</evidence>
<gene>
    <name evidence="9" type="ORF">CDG60_10975</name>
</gene>
<proteinExistence type="inferred from homology"/>
<name>A0A3B7M397_9GAMM</name>
<dbReference type="CDD" id="cd07331">
    <property type="entry name" value="M48C_Oma1_like"/>
    <property type="match status" value="1"/>
</dbReference>
<dbReference type="EMBL" id="CP032134">
    <property type="protein sequence ID" value="AXY57039.1"/>
    <property type="molecule type" value="Genomic_DNA"/>
</dbReference>